<dbReference type="SMART" id="SM00256">
    <property type="entry name" value="FBOX"/>
    <property type="match status" value="1"/>
</dbReference>
<feature type="region of interest" description="Disordered" evidence="1">
    <location>
        <begin position="1"/>
        <end position="55"/>
    </location>
</feature>
<dbReference type="Pfam" id="PF00646">
    <property type="entry name" value="F-box"/>
    <property type="match status" value="1"/>
</dbReference>
<reference evidence="3 4" key="1">
    <citation type="journal article" date="2020" name="ISME J.">
        <title>Uncovering the hidden diversity of litter-decomposition mechanisms in mushroom-forming fungi.</title>
        <authorList>
            <person name="Floudas D."/>
            <person name="Bentzer J."/>
            <person name="Ahren D."/>
            <person name="Johansson T."/>
            <person name="Persson P."/>
            <person name="Tunlid A."/>
        </authorList>
    </citation>
    <scope>NUCLEOTIDE SEQUENCE [LARGE SCALE GENOMIC DNA]</scope>
    <source>
        <strain evidence="3 4">CBS 175.51</strain>
    </source>
</reference>
<evidence type="ECO:0000313" key="3">
    <source>
        <dbReference type="EMBL" id="KAF5315587.1"/>
    </source>
</evidence>
<dbReference type="AlphaFoldDB" id="A0A8H5B2V7"/>
<protein>
    <recommendedName>
        <fullName evidence="2">F-box domain-containing protein</fullName>
    </recommendedName>
</protein>
<comment type="caution">
    <text evidence="3">The sequence shown here is derived from an EMBL/GenBank/DDBJ whole genome shotgun (WGS) entry which is preliminary data.</text>
</comment>
<dbReference type="EMBL" id="JAACJK010000220">
    <property type="protein sequence ID" value="KAF5315587.1"/>
    <property type="molecule type" value="Genomic_DNA"/>
</dbReference>
<dbReference type="Proteomes" id="UP000541558">
    <property type="component" value="Unassembled WGS sequence"/>
</dbReference>
<dbReference type="SUPFAM" id="SSF81383">
    <property type="entry name" value="F-box domain"/>
    <property type="match status" value="1"/>
</dbReference>
<feature type="compositionally biased region" description="Basic and acidic residues" evidence="1">
    <location>
        <begin position="8"/>
        <end position="21"/>
    </location>
</feature>
<feature type="region of interest" description="Disordered" evidence="1">
    <location>
        <begin position="492"/>
        <end position="517"/>
    </location>
</feature>
<dbReference type="InterPro" id="IPR001810">
    <property type="entry name" value="F-box_dom"/>
</dbReference>
<dbReference type="OrthoDB" id="2322499at2759"/>
<evidence type="ECO:0000313" key="4">
    <source>
        <dbReference type="Proteomes" id="UP000541558"/>
    </source>
</evidence>
<keyword evidence="4" id="KW-1185">Reference proteome</keyword>
<dbReference type="InterPro" id="IPR036047">
    <property type="entry name" value="F-box-like_dom_sf"/>
</dbReference>
<proteinExistence type="predicted"/>
<dbReference type="CDD" id="cd09917">
    <property type="entry name" value="F-box_SF"/>
    <property type="match status" value="1"/>
</dbReference>
<gene>
    <name evidence="3" type="ORF">D9611_005002</name>
</gene>
<feature type="domain" description="F-box" evidence="2">
    <location>
        <begin position="65"/>
        <end position="115"/>
    </location>
</feature>
<sequence>MSGRSSARLREKELRAAEIKPKATTHGAPHSRTSRKKQKTAAETSAPNAKPQVSWARVKGRRGHLKMVVEMPLDIILEILQYLYPVDLLNMSRSNKAMRALLLDRSLTFRVWESAFSSFSPAPPPCPDDLNFPQYANLLFGDTCFECDAKKRLTTSMKCYVRYCESCIETEFISLTHVDQETVKLLRRVTLSDYVKRYDQQSKRRWQTNLFLRRDYEIKLQEVELDLSDTSKRAEYEKRAQERLTKRASFGYHARQWEWALSNAKRRNAADIQSTRQDMIVGKLRGLGYGDVLDRLRYSYRAIATLPGITGKKPLTDKEWDRIRPLLVDTLIELRKTYENDQRKLLLDKRTLTVSGVFDYYISHNRHTERTAPLNQQLARLEPFRTLVYDTPSEKELTATEVMEHLDDIPGALKAWKEDADSLLLALLPSVSPRGRNKGKAASRGKGKEPDLSVLERATSLFSCQWCTEVLVYPAVLSHPCLFQKHARSAAKKSQPAGEEDDIPVDGPGAPWNEGGDQVQFDEEASTTATVIIAALGHDPNVVTWEELDKANQRIECLRCRSKKGAAPRLVMGWRSAILHDFAKHSGDEDNVSRAWEAVDADSLAKAYKKEDVSRSWKQVNQVKKLGPYCVECAKITFAGGNFRAPYNTSRPPNCPVDLTLPQYANLLYGRTCFTCDSIHGLTVSWMCYTRYCREAECIKQQFLEILETEDQSSLEWYMRQILPCDRTRRRNPSYSLLEYKSQVKVYVSMNGDQEKLDQYREQRNEHCNIRKLALGAFQKWESMKTGARKKSVQDRRRDRREAIMKKLVEIGYEDMITGLSADYLGSLPGVTGVKPLTDEEWSKLGPQLSDVLSWDRRHYAASQRWDLITSRSDELAGIWAYHLSQNPDLWPFSPTREQLAKLEPFRAIIYGTPADQTVDESLFMPFLDQVGEVFKGWMNDAEVVLLKLLPSAIRGRASQEKEKLHDVSVLRKATALFTCEQCNEILMYPHVLTHACLTERDERGYQWKDFGTGDNNLDDDPNVSWNEGGDRVTFSKVASDYLVNILRVLGEDPDTITWEELDEANKRVECLRCRKIKGKAPRLVMNWREAILHESHRHPEDNSKKRASGWKALDPDSLLVAYEKEDDSSGNASKRPVRGVLHCRSCQKWRIEDGEILPPTVSERIQHARLKPEDVVCEGGHDLTSAEATYLHYYAHDPYEAEKGFSYLPYPVWIPA</sequence>
<organism evidence="3 4">
    <name type="scientific">Ephemerocybe angulata</name>
    <dbReference type="NCBI Taxonomy" id="980116"/>
    <lineage>
        <taxon>Eukaryota</taxon>
        <taxon>Fungi</taxon>
        <taxon>Dikarya</taxon>
        <taxon>Basidiomycota</taxon>
        <taxon>Agaricomycotina</taxon>
        <taxon>Agaricomycetes</taxon>
        <taxon>Agaricomycetidae</taxon>
        <taxon>Agaricales</taxon>
        <taxon>Agaricineae</taxon>
        <taxon>Psathyrellaceae</taxon>
        <taxon>Ephemerocybe</taxon>
    </lineage>
</organism>
<dbReference type="PROSITE" id="PS50181">
    <property type="entry name" value="FBOX"/>
    <property type="match status" value="1"/>
</dbReference>
<evidence type="ECO:0000259" key="2">
    <source>
        <dbReference type="PROSITE" id="PS50181"/>
    </source>
</evidence>
<accession>A0A8H5B2V7</accession>
<name>A0A8H5B2V7_9AGAR</name>
<evidence type="ECO:0000256" key="1">
    <source>
        <dbReference type="SAM" id="MobiDB-lite"/>
    </source>
</evidence>